<accession>A0AAV2TBX5</accession>
<evidence type="ECO:0000256" key="6">
    <source>
        <dbReference type="ARBA" id="ARBA00022741"/>
    </source>
</evidence>
<dbReference type="NCBIfam" id="TIGR01240">
    <property type="entry name" value="mevDPdecarb"/>
    <property type="match status" value="1"/>
</dbReference>
<evidence type="ECO:0000256" key="13">
    <source>
        <dbReference type="ARBA" id="ARBA00023239"/>
    </source>
</evidence>
<evidence type="ECO:0000256" key="15">
    <source>
        <dbReference type="PIRNR" id="PIRNR015950"/>
    </source>
</evidence>
<dbReference type="Pfam" id="PF22700">
    <property type="entry name" value="MVD-like_N"/>
    <property type="match status" value="1"/>
</dbReference>
<keyword evidence="12 16" id="KW-0753">Steroid metabolism</keyword>
<evidence type="ECO:0000256" key="5">
    <source>
        <dbReference type="ARBA" id="ARBA00022516"/>
    </source>
</evidence>
<dbReference type="GO" id="GO:0005524">
    <property type="term" value="F:ATP binding"/>
    <property type="evidence" value="ECO:0007669"/>
    <property type="project" value="UniProtKB-UniRule"/>
</dbReference>
<dbReference type="PIRSF" id="PIRSF015950">
    <property type="entry name" value="Mev_P_decrbx"/>
    <property type="match status" value="1"/>
</dbReference>
<dbReference type="InterPro" id="IPR005935">
    <property type="entry name" value="Mev_decarb"/>
</dbReference>
<evidence type="ECO:0000256" key="3">
    <source>
        <dbReference type="ARBA" id="ARBA00012296"/>
    </source>
</evidence>
<evidence type="ECO:0000256" key="8">
    <source>
        <dbReference type="ARBA" id="ARBA00022955"/>
    </source>
</evidence>
<gene>
    <name evidence="19" type="ORF">CDAUBV1_LOCUS7429</name>
</gene>
<comment type="catalytic activity">
    <reaction evidence="14 15 16">
        <text>(R)-5-diphosphomevalonate + ATP = isopentenyl diphosphate + ADP + phosphate + CO2</text>
        <dbReference type="Rhea" id="RHEA:23732"/>
        <dbReference type="ChEBI" id="CHEBI:16526"/>
        <dbReference type="ChEBI" id="CHEBI:30616"/>
        <dbReference type="ChEBI" id="CHEBI:43474"/>
        <dbReference type="ChEBI" id="CHEBI:57557"/>
        <dbReference type="ChEBI" id="CHEBI:128769"/>
        <dbReference type="ChEBI" id="CHEBI:456216"/>
        <dbReference type="EC" id="4.1.1.33"/>
    </reaction>
</comment>
<comment type="function">
    <text evidence="1 16">Catalyzes the ATP dependent decarboxylation of (R)-5-diphosphomevalonate to form isopentenyl diphosphate (IPP). Functions in the mevalonate (MVA) pathway leading to isopentenyl diphosphate (IPP), a key precursor for the biosynthesis of isoprenoids and sterol synthesis.</text>
</comment>
<dbReference type="EMBL" id="CAXLJL010000179">
    <property type="protein sequence ID" value="CAL5134215.1"/>
    <property type="molecule type" value="Genomic_DNA"/>
</dbReference>
<keyword evidence="16" id="KW-0153">Cholesterol metabolism</keyword>
<evidence type="ECO:0000259" key="18">
    <source>
        <dbReference type="Pfam" id="PF22700"/>
    </source>
</evidence>
<dbReference type="Gene3D" id="3.30.70.890">
    <property type="entry name" value="GHMP kinase, C-terminal domain"/>
    <property type="match status" value="1"/>
</dbReference>
<dbReference type="InterPro" id="IPR029765">
    <property type="entry name" value="Mev_diP_decarb"/>
</dbReference>
<keyword evidence="11 16" id="KW-1207">Sterol metabolism</keyword>
<dbReference type="PANTHER" id="PTHR10977">
    <property type="entry name" value="DIPHOSPHOMEVALONATE DECARBOXYLASE"/>
    <property type="match status" value="1"/>
</dbReference>
<keyword evidence="7 15" id="KW-0067">ATP-binding</keyword>
<name>A0AAV2TBX5_CALDB</name>
<keyword evidence="16" id="KW-0152">Cholesterol biosynthesis</keyword>
<sequence>MPREVEIAAPINIALLKYWGKRDELKMLPFNNSLSMTLSQSQLMSHTKVACGPEVRKSSFILNGIQQPSIPPRMKDVIILAQLKARLSGISVPYRYVRIESTNNFPTKAGLASSASGLAALTFGLAHLYSLSGDLSELARCGSGSACRSMEGGFVHWTTSASSETGDDATVSVARQLYPASHWPELRVLICVTSASTKSVGSTQAMRRSVLTSDLFHHGRLESVRRHEHELLDAISARNFPDFAEVVMRESNQLHAICLDTWPPCVYLSQVSLEIIRWVHTVNSYLKRTVVAYTFDAGPNAFLIALAADIPMLQQLLVYSFGSLSTDSDNTANETVTVQVQDGSKRRLHFNGIQYPICPHTLESDLLSLLPSCENGVSYVISTELGDGPRLIRSRE</sequence>
<keyword evidence="6 15" id="KW-0547">Nucleotide-binding</keyword>
<keyword evidence="13 15" id="KW-0456">Lyase</keyword>
<organism evidence="19 20">
    <name type="scientific">Calicophoron daubneyi</name>
    <name type="common">Rumen fluke</name>
    <name type="synonym">Paramphistomum daubneyi</name>
    <dbReference type="NCBI Taxonomy" id="300641"/>
    <lineage>
        <taxon>Eukaryota</taxon>
        <taxon>Metazoa</taxon>
        <taxon>Spiralia</taxon>
        <taxon>Lophotrochozoa</taxon>
        <taxon>Platyhelminthes</taxon>
        <taxon>Trematoda</taxon>
        <taxon>Digenea</taxon>
        <taxon>Plagiorchiida</taxon>
        <taxon>Pronocephalata</taxon>
        <taxon>Paramphistomoidea</taxon>
        <taxon>Paramphistomidae</taxon>
        <taxon>Calicophoron</taxon>
    </lineage>
</organism>
<evidence type="ECO:0000256" key="14">
    <source>
        <dbReference type="ARBA" id="ARBA00048154"/>
    </source>
</evidence>
<dbReference type="PANTHER" id="PTHR10977:SF3">
    <property type="entry name" value="DIPHOSPHOMEVALONATE DECARBOXYLASE"/>
    <property type="match status" value="1"/>
</dbReference>
<proteinExistence type="inferred from homology"/>
<dbReference type="Pfam" id="PF18376">
    <property type="entry name" value="MDD_C"/>
    <property type="match status" value="1"/>
</dbReference>
<dbReference type="SUPFAM" id="SSF54211">
    <property type="entry name" value="Ribosomal protein S5 domain 2-like"/>
    <property type="match status" value="1"/>
</dbReference>
<keyword evidence="10 15" id="KW-0443">Lipid metabolism</keyword>
<dbReference type="GO" id="GO:0004163">
    <property type="term" value="F:diphosphomevalonate decarboxylase activity"/>
    <property type="evidence" value="ECO:0007669"/>
    <property type="project" value="UniProtKB-UniRule"/>
</dbReference>
<dbReference type="InterPro" id="IPR014721">
    <property type="entry name" value="Ribsml_uS5_D2-typ_fold_subgr"/>
</dbReference>
<dbReference type="GO" id="GO:0019287">
    <property type="term" value="P:isopentenyl diphosphate biosynthetic process, mevalonate pathway"/>
    <property type="evidence" value="ECO:0007669"/>
    <property type="project" value="UniProtKB-UniRule"/>
</dbReference>
<dbReference type="InterPro" id="IPR053859">
    <property type="entry name" value="MVD-like_N"/>
</dbReference>
<protein>
    <recommendedName>
        <fullName evidence="4 15">Diphosphomevalonate decarboxylase</fullName>
        <ecNumber evidence="3 15">4.1.1.33</ecNumber>
    </recommendedName>
</protein>
<evidence type="ECO:0000256" key="11">
    <source>
        <dbReference type="ARBA" id="ARBA00023166"/>
    </source>
</evidence>
<dbReference type="Proteomes" id="UP001497525">
    <property type="component" value="Unassembled WGS sequence"/>
</dbReference>
<dbReference type="GO" id="GO:0006695">
    <property type="term" value="P:cholesterol biosynthetic process"/>
    <property type="evidence" value="ECO:0007669"/>
    <property type="project" value="UniProtKB-KW"/>
</dbReference>
<reference evidence="19" key="1">
    <citation type="submission" date="2024-06" db="EMBL/GenBank/DDBJ databases">
        <authorList>
            <person name="Liu X."/>
            <person name="Lenzi L."/>
            <person name="Haldenby T S."/>
            <person name="Uol C."/>
        </authorList>
    </citation>
    <scope>NUCLEOTIDE SEQUENCE</scope>
</reference>
<dbReference type="SUPFAM" id="SSF55060">
    <property type="entry name" value="GHMP Kinase, C-terminal domain"/>
    <property type="match status" value="1"/>
</dbReference>
<comment type="similarity">
    <text evidence="2 15 16">Belongs to the diphosphomevalonate decarboxylase family.</text>
</comment>
<dbReference type="AlphaFoldDB" id="A0AAV2TBX5"/>
<keyword evidence="5 16" id="KW-0444">Lipid biosynthesis</keyword>
<dbReference type="InterPro" id="IPR041431">
    <property type="entry name" value="Mvd1_C"/>
</dbReference>
<keyword evidence="8 16" id="KW-0752">Steroid biosynthesis</keyword>
<feature type="domain" description="Mvd1 C-terminal" evidence="17">
    <location>
        <begin position="188"/>
        <end position="391"/>
    </location>
</feature>
<evidence type="ECO:0000256" key="7">
    <source>
        <dbReference type="ARBA" id="ARBA00022840"/>
    </source>
</evidence>
<evidence type="ECO:0000256" key="4">
    <source>
        <dbReference type="ARBA" id="ARBA00019335"/>
    </source>
</evidence>
<evidence type="ECO:0000256" key="16">
    <source>
        <dbReference type="RuleBase" id="RU363086"/>
    </source>
</evidence>
<dbReference type="InterPro" id="IPR036554">
    <property type="entry name" value="GHMP_kinase_C_sf"/>
</dbReference>
<dbReference type="EC" id="4.1.1.33" evidence="3 15"/>
<evidence type="ECO:0000256" key="10">
    <source>
        <dbReference type="ARBA" id="ARBA00023098"/>
    </source>
</evidence>
<comment type="pathway">
    <text evidence="16">Steroid biosynthesis; cholesterol biosynthesis.</text>
</comment>
<dbReference type="GO" id="GO:0005829">
    <property type="term" value="C:cytosol"/>
    <property type="evidence" value="ECO:0007669"/>
    <property type="project" value="InterPro"/>
</dbReference>
<dbReference type="InterPro" id="IPR020568">
    <property type="entry name" value="Ribosomal_Su5_D2-typ_SF"/>
</dbReference>
<evidence type="ECO:0000256" key="1">
    <source>
        <dbReference type="ARBA" id="ARBA00003812"/>
    </source>
</evidence>
<keyword evidence="9 16" id="KW-0756">Sterol biosynthesis</keyword>
<evidence type="ECO:0000256" key="9">
    <source>
        <dbReference type="ARBA" id="ARBA00023011"/>
    </source>
</evidence>
<dbReference type="Gene3D" id="3.30.230.10">
    <property type="match status" value="1"/>
</dbReference>
<evidence type="ECO:0000313" key="20">
    <source>
        <dbReference type="Proteomes" id="UP001497525"/>
    </source>
</evidence>
<evidence type="ECO:0000313" key="19">
    <source>
        <dbReference type="EMBL" id="CAL5134215.1"/>
    </source>
</evidence>
<feature type="domain" description="Diphosphomevalonate decarboxylase-like N-terminal" evidence="18">
    <location>
        <begin position="9"/>
        <end position="162"/>
    </location>
</feature>
<evidence type="ECO:0000259" key="17">
    <source>
        <dbReference type="Pfam" id="PF18376"/>
    </source>
</evidence>
<evidence type="ECO:0000256" key="12">
    <source>
        <dbReference type="ARBA" id="ARBA00023221"/>
    </source>
</evidence>
<comment type="caution">
    <text evidence="19">The sequence shown here is derived from an EMBL/GenBank/DDBJ whole genome shotgun (WGS) entry which is preliminary data.</text>
</comment>
<evidence type="ECO:0000256" key="2">
    <source>
        <dbReference type="ARBA" id="ARBA00008831"/>
    </source>
</evidence>